<name>A0AAN9U936_9PEZI</name>
<dbReference type="Pfam" id="PF09414">
    <property type="entry name" value="RNA_ligase"/>
    <property type="match status" value="1"/>
</dbReference>
<organism evidence="2 3">
    <name type="scientific">Diatrype stigma</name>
    <dbReference type="NCBI Taxonomy" id="117547"/>
    <lineage>
        <taxon>Eukaryota</taxon>
        <taxon>Fungi</taxon>
        <taxon>Dikarya</taxon>
        <taxon>Ascomycota</taxon>
        <taxon>Pezizomycotina</taxon>
        <taxon>Sordariomycetes</taxon>
        <taxon>Xylariomycetidae</taxon>
        <taxon>Xylariales</taxon>
        <taxon>Diatrypaceae</taxon>
        <taxon>Diatrype</taxon>
    </lineage>
</organism>
<dbReference type="Proteomes" id="UP001320420">
    <property type="component" value="Unassembled WGS sequence"/>
</dbReference>
<sequence length="281" mass="31912">MDHKLVSVRRIAFLHPIKRRRAVLAGVGGWTCTVQPNEFEVGELIVFFGPDAFLPAADERFAYLKHIIWCCGQKGYHVRSRIVGNSISHGLIMPLSKFPEIANILEEIRQNLPYDETVAELMKLSFDELLGVKKLVLEPKLSERSILRPPIFTPKTDIKRDQNQRTLLNEYNNDNIYQKSTKVDGCLMTVYFVRRGSQFYEALFALPGGSKANLRGGRVGICSRSYELPAHSDGAFWPVAWRNGLPEKLANLDRNLVIQGELCGYSISGNKEGFREDQHEF</sequence>
<dbReference type="AlphaFoldDB" id="A0AAN9U936"/>
<proteinExistence type="predicted"/>
<gene>
    <name evidence="2" type="ORF">SLS62_010962</name>
</gene>
<accession>A0AAN9U936</accession>
<dbReference type="Pfam" id="PF21189">
    <property type="entry name" value="PHA02142"/>
    <property type="match status" value="1"/>
</dbReference>
<evidence type="ECO:0000313" key="3">
    <source>
        <dbReference type="Proteomes" id="UP001320420"/>
    </source>
</evidence>
<reference evidence="2 3" key="1">
    <citation type="submission" date="2024-02" db="EMBL/GenBank/DDBJ databases">
        <title>De novo assembly and annotation of 12 fungi associated with fruit tree decline syndrome in Ontario, Canada.</title>
        <authorList>
            <person name="Sulman M."/>
            <person name="Ellouze W."/>
            <person name="Ilyukhin E."/>
        </authorList>
    </citation>
    <scope>NUCLEOTIDE SEQUENCE [LARGE SCALE GENOMIC DNA]</scope>
    <source>
        <strain evidence="2 3">M11/M66-122</strain>
    </source>
</reference>
<keyword evidence="3" id="KW-1185">Reference proteome</keyword>
<evidence type="ECO:0000313" key="2">
    <source>
        <dbReference type="EMBL" id="KAK7740865.1"/>
    </source>
</evidence>
<comment type="caution">
    <text evidence="2">The sequence shown here is derived from an EMBL/GenBank/DDBJ whole genome shotgun (WGS) entry which is preliminary data.</text>
</comment>
<dbReference type="InterPro" id="IPR021122">
    <property type="entry name" value="RNA_ligase_dom_REL/Rnl2"/>
</dbReference>
<evidence type="ECO:0000259" key="1">
    <source>
        <dbReference type="Pfam" id="PF09414"/>
    </source>
</evidence>
<dbReference type="EMBL" id="JAKJXP020000160">
    <property type="protein sequence ID" value="KAK7740865.1"/>
    <property type="molecule type" value="Genomic_DNA"/>
</dbReference>
<protein>
    <recommendedName>
        <fullName evidence="1">RNA ligase domain-containing protein</fullName>
    </recommendedName>
</protein>
<feature type="domain" description="RNA ligase" evidence="1">
    <location>
        <begin position="180"/>
        <end position="271"/>
    </location>
</feature>